<feature type="domain" description="CPW-WPC" evidence="2">
    <location>
        <begin position="96"/>
        <end position="153"/>
    </location>
</feature>
<protein>
    <submittedName>
        <fullName evidence="3">Cpw-wpc domain-containing, putative</fullName>
    </submittedName>
</protein>
<keyword evidence="4" id="KW-1185">Reference proteome</keyword>
<dbReference type="NCBIfam" id="TIGR01492">
    <property type="entry name" value="CPW_WPC"/>
    <property type="match status" value="1"/>
</dbReference>
<dbReference type="InterPro" id="IPR006387">
    <property type="entry name" value="CPW_WPC_dom"/>
</dbReference>
<gene>
    <name evidence="3" type="ORF">BaOVIS_000240</name>
</gene>
<sequence length="184" mass="20761">MGVINPAILLTLALSCYHIAYGTRIRKNYTDTQLDLFKDIAKNIKQESKQMPTSSQVIEEMNRLDDAEYKKIDARIAKETAELTAEHGSCGTVNYERDYSQLCPSGWKPSNDGSCWGENYKGPCEALQTFKWFNDEEKRNFEQRCCAFWPPIDHNVISTSGSMLLSALNGSVNHDDGTIVAPRQ</sequence>
<comment type="caution">
    <text evidence="3">The sequence shown here is derived from an EMBL/GenBank/DDBJ whole genome shotgun (WGS) entry which is preliminary data.</text>
</comment>
<dbReference type="Pfam" id="PF09717">
    <property type="entry name" value="CPW_WPC"/>
    <property type="match status" value="1"/>
</dbReference>
<dbReference type="AlphaFoldDB" id="A0A9W5WT94"/>
<reference evidence="3" key="1">
    <citation type="submission" date="2019-12" db="EMBL/GenBank/DDBJ databases">
        <title>Genome sequence of Babesia ovis.</title>
        <authorList>
            <person name="Yamagishi J."/>
            <person name="Sevinc F."/>
            <person name="Xuan X."/>
        </authorList>
    </citation>
    <scope>NUCLEOTIDE SEQUENCE</scope>
    <source>
        <strain evidence="3">Selcuk</strain>
    </source>
</reference>
<feature type="chain" id="PRO_5040812360" evidence="1">
    <location>
        <begin position="23"/>
        <end position="184"/>
    </location>
</feature>
<keyword evidence="1" id="KW-0732">Signal</keyword>
<proteinExistence type="predicted"/>
<feature type="signal peptide" evidence="1">
    <location>
        <begin position="1"/>
        <end position="22"/>
    </location>
</feature>
<name>A0A9W5WT94_BABOV</name>
<evidence type="ECO:0000313" key="4">
    <source>
        <dbReference type="Proteomes" id="UP001057455"/>
    </source>
</evidence>
<evidence type="ECO:0000313" key="3">
    <source>
        <dbReference type="EMBL" id="GFE52620.1"/>
    </source>
</evidence>
<dbReference type="EMBL" id="BLIY01000001">
    <property type="protein sequence ID" value="GFE52620.1"/>
    <property type="molecule type" value="Genomic_DNA"/>
</dbReference>
<evidence type="ECO:0000256" key="1">
    <source>
        <dbReference type="SAM" id="SignalP"/>
    </source>
</evidence>
<dbReference type="Proteomes" id="UP001057455">
    <property type="component" value="Unassembled WGS sequence"/>
</dbReference>
<evidence type="ECO:0000259" key="2">
    <source>
        <dbReference type="SMART" id="SM01099"/>
    </source>
</evidence>
<dbReference type="SMART" id="SM01099">
    <property type="entry name" value="CPW_WPC"/>
    <property type="match status" value="1"/>
</dbReference>
<dbReference type="OrthoDB" id="364977at2759"/>
<accession>A0A9W5WT94</accession>
<organism evidence="3 4">
    <name type="scientific">Babesia ovis</name>
    <dbReference type="NCBI Taxonomy" id="5869"/>
    <lineage>
        <taxon>Eukaryota</taxon>
        <taxon>Sar</taxon>
        <taxon>Alveolata</taxon>
        <taxon>Apicomplexa</taxon>
        <taxon>Aconoidasida</taxon>
        <taxon>Piroplasmida</taxon>
        <taxon>Babesiidae</taxon>
        <taxon>Babesia</taxon>
    </lineage>
</organism>